<reference evidence="3" key="1">
    <citation type="submission" date="2013-10" db="EMBL/GenBank/DDBJ databases">
        <title>Genomic analysis of the causative agents of coccidiosis in chickens.</title>
        <authorList>
            <person name="Reid A.J."/>
            <person name="Blake D."/>
            <person name="Billington K."/>
            <person name="Browne H."/>
            <person name="Dunn M."/>
            <person name="Hung S."/>
            <person name="Kawahara F."/>
            <person name="Miranda-Saavedra D."/>
            <person name="Mourier T."/>
            <person name="Nagra H."/>
            <person name="Otto T.D."/>
            <person name="Rawlings N."/>
            <person name="Sanchez A."/>
            <person name="Sanders M."/>
            <person name="Subramaniam C."/>
            <person name="Tay Y."/>
            <person name="Dear P."/>
            <person name="Doerig C."/>
            <person name="Gruber A."/>
            <person name="Parkinson J."/>
            <person name="Shirley M."/>
            <person name="Wan K.L."/>
            <person name="Berriman M."/>
            <person name="Tomley F."/>
            <person name="Pain A."/>
        </authorList>
    </citation>
    <scope>NUCLEOTIDE SEQUENCE [LARGE SCALE GENOMIC DNA]</scope>
    <source>
        <strain evidence="3">Houghton</strain>
    </source>
</reference>
<feature type="region of interest" description="Disordered" evidence="1">
    <location>
        <begin position="369"/>
        <end position="453"/>
    </location>
</feature>
<dbReference type="AlphaFoldDB" id="U6KF84"/>
<dbReference type="EMBL" id="HG736394">
    <property type="protein sequence ID" value="CDJ36614.1"/>
    <property type="molecule type" value="Genomic_DNA"/>
</dbReference>
<keyword evidence="2" id="KW-0812">Transmembrane</keyword>
<evidence type="ECO:0000256" key="2">
    <source>
        <dbReference type="SAM" id="Phobius"/>
    </source>
</evidence>
<evidence type="ECO:0000256" key="1">
    <source>
        <dbReference type="SAM" id="MobiDB-lite"/>
    </source>
</evidence>
<dbReference type="GeneID" id="60403870"/>
<keyword evidence="2" id="KW-0472">Membrane</keyword>
<sequence>MQETAEEDGRMNLATGSLSSGGEQSSGPSSLPGNELAIEFQRTPSLRRTQDAVFHKYNRPISRFLVHTRVASLILVVAFALAWVTLRCAFQLGAGRWRGAAFGRSLAAGGGEDEGSSLCSYAPEEQAHAPGPAAPVGYAFDAHRLLGRAALVVKTFQHLTEQAENPLLGVTVYDRHRATTLLLTLIILELSAVTALVGSSLDDMLKSTISLVDQVMLNVSETLLGGRIRNADSKYTRLRVILQKLGKAEHPPPDLPEAERMRRLHELLVLQETAQQQTSVVIQMMKNAFNNVGEIDRNTLDAALKLLTHVAYARKNQVMRDSVLRSWLLENESSRDHSPLIPKSYLRHILNEEQPSFEDLMKQLTDPSLPCATLQKGAPAPEKSPPRVKQQTNQPQPSASATRAPPAAAAATPPPPPPAAAAAEEQQVEGQQLPQSSKRETPGIASPASFCNN</sequence>
<evidence type="ECO:0000313" key="4">
    <source>
        <dbReference type="Proteomes" id="UP000030744"/>
    </source>
</evidence>
<accession>U6KF84</accession>
<organism evidence="3 4">
    <name type="scientific">Eimeria mitis</name>
    <dbReference type="NCBI Taxonomy" id="44415"/>
    <lineage>
        <taxon>Eukaryota</taxon>
        <taxon>Sar</taxon>
        <taxon>Alveolata</taxon>
        <taxon>Apicomplexa</taxon>
        <taxon>Conoidasida</taxon>
        <taxon>Coccidia</taxon>
        <taxon>Eucoccidiorida</taxon>
        <taxon>Eimeriorina</taxon>
        <taxon>Eimeriidae</taxon>
        <taxon>Eimeria</taxon>
    </lineage>
</organism>
<feature type="region of interest" description="Disordered" evidence="1">
    <location>
        <begin position="1"/>
        <end position="34"/>
    </location>
</feature>
<keyword evidence="2" id="KW-1133">Transmembrane helix</keyword>
<reference evidence="3" key="2">
    <citation type="submission" date="2013-10" db="EMBL/GenBank/DDBJ databases">
        <authorList>
            <person name="Aslett M."/>
        </authorList>
    </citation>
    <scope>NUCLEOTIDE SEQUENCE [LARGE SCALE GENOMIC DNA]</scope>
    <source>
        <strain evidence="3">Houghton</strain>
    </source>
</reference>
<feature type="compositionally biased region" description="Low complexity" evidence="1">
    <location>
        <begin position="16"/>
        <end position="33"/>
    </location>
</feature>
<keyword evidence="4" id="KW-1185">Reference proteome</keyword>
<dbReference type="Proteomes" id="UP000030744">
    <property type="component" value="Unassembled WGS sequence"/>
</dbReference>
<evidence type="ECO:0000313" key="3">
    <source>
        <dbReference type="EMBL" id="CDJ36614.1"/>
    </source>
</evidence>
<dbReference type="OrthoDB" id="348613at2759"/>
<feature type="compositionally biased region" description="Low complexity" evidence="1">
    <location>
        <begin position="394"/>
        <end position="411"/>
    </location>
</feature>
<dbReference type="RefSeq" id="XP_037878902.1">
    <property type="nucleotide sequence ID" value="XM_038023048.1"/>
</dbReference>
<dbReference type="VEuPathDB" id="ToxoDB:EMH_0021480"/>
<name>U6KF84_9EIME</name>
<proteinExistence type="predicted"/>
<feature type="transmembrane region" description="Helical" evidence="2">
    <location>
        <begin position="70"/>
        <end position="90"/>
    </location>
</feature>
<protein>
    <submittedName>
        <fullName evidence="3">Uncharacterized protein</fullName>
    </submittedName>
</protein>
<gene>
    <name evidence="3" type="ORF">EMH_0021480</name>
</gene>